<keyword evidence="1" id="KW-0472">Membrane</keyword>
<dbReference type="OrthoDB" id="242905at2"/>
<protein>
    <submittedName>
        <fullName evidence="3">von Willebrand factor type A domain protein</fullName>
    </submittedName>
</protein>
<dbReference type="SUPFAM" id="SSF53300">
    <property type="entry name" value="vWA-like"/>
    <property type="match status" value="1"/>
</dbReference>
<evidence type="ECO:0000313" key="3">
    <source>
        <dbReference type="EMBL" id="QEG20857.1"/>
    </source>
</evidence>
<keyword evidence="4" id="KW-1185">Reference proteome</keyword>
<proteinExistence type="predicted"/>
<evidence type="ECO:0000259" key="2">
    <source>
        <dbReference type="PROSITE" id="PS50234"/>
    </source>
</evidence>
<dbReference type="Proteomes" id="UP000322214">
    <property type="component" value="Chromosome"/>
</dbReference>
<dbReference type="PROSITE" id="PS50234">
    <property type="entry name" value="VWFA"/>
    <property type="match status" value="1"/>
</dbReference>
<dbReference type="EMBL" id="CP042912">
    <property type="protein sequence ID" value="QEG20857.1"/>
    <property type="molecule type" value="Genomic_DNA"/>
</dbReference>
<gene>
    <name evidence="3" type="ORF">MFFC18_07080</name>
</gene>
<dbReference type="RefSeq" id="WP_075085209.1">
    <property type="nucleotide sequence ID" value="NZ_CP042912.1"/>
</dbReference>
<feature type="domain" description="VWFA" evidence="2">
    <location>
        <begin position="351"/>
        <end position="507"/>
    </location>
</feature>
<accession>A0A5B9P2U9</accession>
<dbReference type="KEGG" id="mff:MFFC18_07080"/>
<organism evidence="3 4">
    <name type="scientific">Mariniblastus fucicola</name>
    <dbReference type="NCBI Taxonomy" id="980251"/>
    <lineage>
        <taxon>Bacteria</taxon>
        <taxon>Pseudomonadati</taxon>
        <taxon>Planctomycetota</taxon>
        <taxon>Planctomycetia</taxon>
        <taxon>Pirellulales</taxon>
        <taxon>Pirellulaceae</taxon>
        <taxon>Mariniblastus</taxon>
    </lineage>
</organism>
<dbReference type="STRING" id="980251.GCA_001642875_02993"/>
<feature type="transmembrane region" description="Helical" evidence="1">
    <location>
        <begin position="20"/>
        <end position="42"/>
    </location>
</feature>
<keyword evidence="1" id="KW-0812">Transmembrane</keyword>
<name>A0A5B9P2U9_9BACT</name>
<keyword evidence="1" id="KW-1133">Transmembrane helix</keyword>
<evidence type="ECO:0000256" key="1">
    <source>
        <dbReference type="SAM" id="Phobius"/>
    </source>
</evidence>
<dbReference type="AlphaFoldDB" id="A0A5B9P2U9"/>
<evidence type="ECO:0000313" key="4">
    <source>
        <dbReference type="Proteomes" id="UP000322214"/>
    </source>
</evidence>
<reference evidence="3 4" key="1">
    <citation type="submission" date="2019-08" db="EMBL/GenBank/DDBJ databases">
        <title>Deep-cultivation of Planctomycetes and their phenomic and genomic characterization uncovers novel biology.</title>
        <authorList>
            <person name="Wiegand S."/>
            <person name="Jogler M."/>
            <person name="Boedeker C."/>
            <person name="Pinto D."/>
            <person name="Vollmers J."/>
            <person name="Rivas-Marin E."/>
            <person name="Kohn T."/>
            <person name="Peeters S.H."/>
            <person name="Heuer A."/>
            <person name="Rast P."/>
            <person name="Oberbeckmann S."/>
            <person name="Bunk B."/>
            <person name="Jeske O."/>
            <person name="Meyerdierks A."/>
            <person name="Storesund J.E."/>
            <person name="Kallscheuer N."/>
            <person name="Luecker S."/>
            <person name="Lage O.M."/>
            <person name="Pohl T."/>
            <person name="Merkel B.J."/>
            <person name="Hornburger P."/>
            <person name="Mueller R.-W."/>
            <person name="Bruemmer F."/>
            <person name="Labrenz M."/>
            <person name="Spormann A.M."/>
            <person name="Op den Camp H."/>
            <person name="Overmann J."/>
            <person name="Amann R."/>
            <person name="Jetten M.S.M."/>
            <person name="Mascher T."/>
            <person name="Medema M.H."/>
            <person name="Devos D.P."/>
            <person name="Kaster A.-K."/>
            <person name="Ovreas L."/>
            <person name="Rohde M."/>
            <person name="Galperin M.Y."/>
            <person name="Jogler C."/>
        </authorList>
    </citation>
    <scope>NUCLEOTIDE SEQUENCE [LARGE SCALE GENOMIC DNA]</scope>
    <source>
        <strain evidence="3 4">FC18</strain>
    </source>
</reference>
<dbReference type="CDD" id="cd00198">
    <property type="entry name" value="vWFA"/>
    <property type="match status" value="1"/>
</dbReference>
<sequence length="513" mass="57731">MFDPTFLTRTKLRNRKGAVLPLFALMLPVILILCGFAINMAYMQLVATEMKVSTDVSSHAAGRALSEAQREIVTNVSPSVRREQIVQATYDAIETASKWNDVGGKQLSIRLDDRDVHFGYSVRPPDEMYQFTQVPVSQIKSGAERASSVGVKGRINIPLVFQSMNISKFTPERRSIATQVDRDIALVLDRSGSMLYYKDMADLDETLEELYNDVVQVRRLRYNYKKGYYYYEYYNERRISYDDYVQALGYYQSKGKWRRADPDIYERNFTSDVRNEMYDYWTRSSEQEHKDMYEFMYDWEQYATSWNNGFKTKAPRHSRWSFLVLGVEAFLDVLGGTTDGLESGTDQKELVALVTFDSTARVDTALTDDDIKNGGVAYYQNIRNIVADIVPLNGTGIGEGLATGLPPIADPDWAQNNNMSGAVARPFAEKTIIVLTDGIPSSGTANPVTTVQNLVHSNAVTIHTVTFTPDADKVAMQSVADEGGGKHYHADTGDFLVTIFKEVANNLPTILTE</sequence>
<dbReference type="Pfam" id="PF00092">
    <property type="entry name" value="VWA"/>
    <property type="match status" value="1"/>
</dbReference>
<dbReference type="InterPro" id="IPR036465">
    <property type="entry name" value="vWFA_dom_sf"/>
</dbReference>
<dbReference type="Gene3D" id="3.40.50.410">
    <property type="entry name" value="von Willebrand factor, type A domain"/>
    <property type="match status" value="1"/>
</dbReference>
<dbReference type="InterPro" id="IPR028087">
    <property type="entry name" value="Tad_N"/>
</dbReference>
<dbReference type="Pfam" id="PF13400">
    <property type="entry name" value="Tad"/>
    <property type="match status" value="1"/>
</dbReference>
<dbReference type="InterPro" id="IPR002035">
    <property type="entry name" value="VWF_A"/>
</dbReference>